<keyword evidence="5" id="KW-0804">Transcription</keyword>
<keyword evidence="4" id="KW-0238">DNA-binding</keyword>
<dbReference type="GO" id="GO:0003713">
    <property type="term" value="F:transcription coactivator activity"/>
    <property type="evidence" value="ECO:0007669"/>
    <property type="project" value="InterPro"/>
</dbReference>
<reference evidence="9" key="1">
    <citation type="submission" date="2022-01" db="EMBL/GenBank/DDBJ databases">
        <authorList>
            <person name="King R."/>
        </authorList>
    </citation>
    <scope>NUCLEOTIDE SEQUENCE</scope>
</reference>
<evidence type="ECO:0000313" key="9">
    <source>
        <dbReference type="EMBL" id="CAH1123000.1"/>
    </source>
</evidence>
<keyword evidence="6" id="KW-0539">Nucleus</keyword>
<dbReference type="OrthoDB" id="2505440at2759"/>
<feature type="region of interest" description="Disordered" evidence="7">
    <location>
        <begin position="1"/>
        <end position="32"/>
    </location>
</feature>
<comment type="subcellular location">
    <subcellularLocation>
        <location evidence="1">Nucleus</location>
    </subcellularLocation>
</comment>
<evidence type="ECO:0000259" key="8">
    <source>
        <dbReference type="Pfam" id="PF02229"/>
    </source>
</evidence>
<accession>A0A9P0DGN0</accession>
<dbReference type="GO" id="GO:0060261">
    <property type="term" value="P:positive regulation of transcription initiation by RNA polymerase II"/>
    <property type="evidence" value="ECO:0007669"/>
    <property type="project" value="InterPro"/>
</dbReference>
<evidence type="ECO:0000256" key="5">
    <source>
        <dbReference type="ARBA" id="ARBA00023163"/>
    </source>
</evidence>
<gene>
    <name evidence="9" type="ORF">CEUTPL_LOCUS2035</name>
</gene>
<evidence type="ECO:0000313" key="10">
    <source>
        <dbReference type="Proteomes" id="UP001152799"/>
    </source>
</evidence>
<organism evidence="9 10">
    <name type="scientific">Ceutorhynchus assimilis</name>
    <name type="common">cabbage seed weevil</name>
    <dbReference type="NCBI Taxonomy" id="467358"/>
    <lineage>
        <taxon>Eukaryota</taxon>
        <taxon>Metazoa</taxon>
        <taxon>Ecdysozoa</taxon>
        <taxon>Arthropoda</taxon>
        <taxon>Hexapoda</taxon>
        <taxon>Insecta</taxon>
        <taxon>Pterygota</taxon>
        <taxon>Neoptera</taxon>
        <taxon>Endopterygota</taxon>
        <taxon>Coleoptera</taxon>
        <taxon>Polyphaga</taxon>
        <taxon>Cucujiformia</taxon>
        <taxon>Curculionidae</taxon>
        <taxon>Ceutorhynchinae</taxon>
        <taxon>Ceutorhynchus</taxon>
    </lineage>
</organism>
<keyword evidence="10" id="KW-1185">Reference proteome</keyword>
<dbReference type="InterPro" id="IPR003173">
    <property type="entry name" value="PC4_C"/>
</dbReference>
<evidence type="ECO:0000256" key="3">
    <source>
        <dbReference type="ARBA" id="ARBA00023015"/>
    </source>
</evidence>
<evidence type="ECO:0000256" key="7">
    <source>
        <dbReference type="SAM" id="MobiDB-lite"/>
    </source>
</evidence>
<dbReference type="Gene3D" id="2.30.31.10">
    <property type="entry name" value="Transcriptional Coactivator Pc4, Chain A"/>
    <property type="match status" value="1"/>
</dbReference>
<dbReference type="GO" id="GO:0005634">
    <property type="term" value="C:nucleus"/>
    <property type="evidence" value="ECO:0007669"/>
    <property type="project" value="UniProtKB-SubCell"/>
</dbReference>
<dbReference type="Proteomes" id="UP001152799">
    <property type="component" value="Chromosome 10"/>
</dbReference>
<dbReference type="PANTHER" id="PTHR13215">
    <property type="entry name" value="RNA POLYMERASE II TRANSCRIPTIONAL COACTIVATOR"/>
    <property type="match status" value="1"/>
</dbReference>
<dbReference type="EMBL" id="OU892286">
    <property type="protein sequence ID" value="CAH1123000.1"/>
    <property type="molecule type" value="Genomic_DNA"/>
</dbReference>
<dbReference type="InterPro" id="IPR045125">
    <property type="entry name" value="Sub1/Tcp4-like"/>
</dbReference>
<dbReference type="Pfam" id="PF02229">
    <property type="entry name" value="PC4"/>
    <property type="match status" value="1"/>
</dbReference>
<sequence length="104" mass="12025">MPNRSKKNNTGASDIVPDDKQPMKKKVKSDLTYRTQDSEPTWDLGKNRFVKLSDFKGQTYINIREFYDANGTLKPGKKGIALTPEQWQRLRASVDHIDEELKKK</sequence>
<feature type="domain" description="Transcriptional coactivator p15 (PC4) C-terminal" evidence="8">
    <location>
        <begin position="42"/>
        <end position="92"/>
    </location>
</feature>
<dbReference type="InterPro" id="IPR009044">
    <property type="entry name" value="ssDNA-bd_transcriptional_reg"/>
</dbReference>
<keyword evidence="3" id="KW-0805">Transcription regulation</keyword>
<evidence type="ECO:0000256" key="1">
    <source>
        <dbReference type="ARBA" id="ARBA00004123"/>
    </source>
</evidence>
<dbReference type="AlphaFoldDB" id="A0A9P0DGN0"/>
<evidence type="ECO:0000256" key="2">
    <source>
        <dbReference type="ARBA" id="ARBA00009001"/>
    </source>
</evidence>
<evidence type="ECO:0000256" key="4">
    <source>
        <dbReference type="ARBA" id="ARBA00023125"/>
    </source>
</evidence>
<protein>
    <recommendedName>
        <fullName evidence="8">Transcriptional coactivator p15 (PC4) C-terminal domain-containing protein</fullName>
    </recommendedName>
</protein>
<dbReference type="GO" id="GO:0003677">
    <property type="term" value="F:DNA binding"/>
    <property type="evidence" value="ECO:0007669"/>
    <property type="project" value="UniProtKB-KW"/>
</dbReference>
<comment type="similarity">
    <text evidence="2">Belongs to the transcriptional coactivator PC4 family.</text>
</comment>
<proteinExistence type="inferred from homology"/>
<dbReference type="SUPFAM" id="SSF54447">
    <property type="entry name" value="ssDNA-binding transcriptional regulator domain"/>
    <property type="match status" value="1"/>
</dbReference>
<evidence type="ECO:0000256" key="6">
    <source>
        <dbReference type="ARBA" id="ARBA00023242"/>
    </source>
</evidence>
<name>A0A9P0DGN0_9CUCU</name>